<sequence>MAKPKRYLLTKPTVAPRSTKTKKIKPTRTKLKAPDSEAEDAARSRSTVTKDRIEQAYYRKVLSEILLQDLVLAASGLLSRDRAQHVGSYSSLCEGQTP</sequence>
<reference evidence="2 3" key="1">
    <citation type="submission" date="2024-09" db="EMBL/GenBank/DDBJ databases">
        <title>Genome sequencing and assembly of Phytophthora oleae, isolate VK10A, causative agent of rot of olive drupes.</title>
        <authorList>
            <person name="Conti Taguali S."/>
            <person name="Riolo M."/>
            <person name="La Spada F."/>
            <person name="Cacciola S.O."/>
            <person name="Dionisio G."/>
        </authorList>
    </citation>
    <scope>NUCLEOTIDE SEQUENCE [LARGE SCALE GENOMIC DNA]</scope>
    <source>
        <strain evidence="2 3">VK10A</strain>
    </source>
</reference>
<feature type="region of interest" description="Disordered" evidence="1">
    <location>
        <begin position="1"/>
        <end position="46"/>
    </location>
</feature>
<organism evidence="2 3">
    <name type="scientific">Phytophthora oleae</name>
    <dbReference type="NCBI Taxonomy" id="2107226"/>
    <lineage>
        <taxon>Eukaryota</taxon>
        <taxon>Sar</taxon>
        <taxon>Stramenopiles</taxon>
        <taxon>Oomycota</taxon>
        <taxon>Peronosporomycetes</taxon>
        <taxon>Peronosporales</taxon>
        <taxon>Peronosporaceae</taxon>
        <taxon>Phytophthora</taxon>
    </lineage>
</organism>
<keyword evidence="3" id="KW-1185">Reference proteome</keyword>
<dbReference type="Proteomes" id="UP001632037">
    <property type="component" value="Unassembled WGS sequence"/>
</dbReference>
<evidence type="ECO:0000256" key="1">
    <source>
        <dbReference type="SAM" id="MobiDB-lite"/>
    </source>
</evidence>
<protein>
    <recommendedName>
        <fullName evidence="4">Histone H2A/H2B/H3 domain-containing protein</fullName>
    </recommendedName>
</protein>
<accession>A0ABD3EY19</accession>
<dbReference type="AlphaFoldDB" id="A0ABD3EY19"/>
<feature type="compositionally biased region" description="Basic residues" evidence="1">
    <location>
        <begin position="19"/>
        <end position="31"/>
    </location>
</feature>
<proteinExistence type="predicted"/>
<evidence type="ECO:0000313" key="3">
    <source>
        <dbReference type="Proteomes" id="UP001632037"/>
    </source>
</evidence>
<evidence type="ECO:0000313" key="2">
    <source>
        <dbReference type="EMBL" id="KAL3659086.1"/>
    </source>
</evidence>
<feature type="compositionally biased region" description="Basic and acidic residues" evidence="1">
    <location>
        <begin position="32"/>
        <end position="46"/>
    </location>
</feature>
<name>A0ABD3EY19_9STRA</name>
<dbReference type="EMBL" id="JBIMZQ010000049">
    <property type="protein sequence ID" value="KAL3659086.1"/>
    <property type="molecule type" value="Genomic_DNA"/>
</dbReference>
<comment type="caution">
    <text evidence="2">The sequence shown here is derived from an EMBL/GenBank/DDBJ whole genome shotgun (WGS) entry which is preliminary data.</text>
</comment>
<evidence type="ECO:0008006" key="4">
    <source>
        <dbReference type="Google" id="ProtNLM"/>
    </source>
</evidence>
<gene>
    <name evidence="2" type="ORF">V7S43_015970</name>
</gene>